<keyword evidence="1" id="KW-0472">Membrane</keyword>
<dbReference type="STRING" id="1499966.U14_00155"/>
<gene>
    <name evidence="2" type="ORF">U14_00155</name>
</gene>
<evidence type="ECO:0000313" key="2">
    <source>
        <dbReference type="EMBL" id="GAK48943.1"/>
    </source>
</evidence>
<organism evidence="2">
    <name type="scientific">Candidatus Moduliflexus flocculans</name>
    <dbReference type="NCBI Taxonomy" id="1499966"/>
    <lineage>
        <taxon>Bacteria</taxon>
        <taxon>Candidatus Moduliflexota</taxon>
        <taxon>Candidatus Moduliflexia</taxon>
        <taxon>Candidatus Moduliflexales</taxon>
        <taxon>Candidatus Moduliflexaceae</taxon>
    </lineage>
</organism>
<dbReference type="Proteomes" id="UP000030700">
    <property type="component" value="Unassembled WGS sequence"/>
</dbReference>
<name>A0A0S6VTB9_9BACT</name>
<proteinExistence type="predicted"/>
<keyword evidence="1" id="KW-0812">Transmembrane</keyword>
<feature type="transmembrane region" description="Helical" evidence="1">
    <location>
        <begin position="154"/>
        <end position="174"/>
    </location>
</feature>
<dbReference type="HOGENOM" id="CLU_1500680_0_0_0"/>
<sequence>MSTKYSLKTPRHVSLQSVMFFTQPSLLLCVALVVFMYWRIPTRIDMTLAVDTPPSAFDRAALPGSLNDGRFPLDRIRRMIVMFPDFPKQRSVEMSNIREMHLMSEQPMRVEIQEVGGASNIRLQGIVSEFRTRAGGLWHEMLRTQFDRLMASRFGIWMILGGWLLLTGVGWIKIYQALH</sequence>
<evidence type="ECO:0000313" key="3">
    <source>
        <dbReference type="Proteomes" id="UP000030700"/>
    </source>
</evidence>
<evidence type="ECO:0000256" key="1">
    <source>
        <dbReference type="SAM" id="Phobius"/>
    </source>
</evidence>
<feature type="transmembrane region" description="Helical" evidence="1">
    <location>
        <begin position="20"/>
        <end position="38"/>
    </location>
</feature>
<reference evidence="2" key="1">
    <citation type="journal article" date="2015" name="PeerJ">
        <title>First genomic representation of candidate bacterial phylum KSB3 points to enhanced environmental sensing as a trigger of wastewater bulking.</title>
        <authorList>
            <person name="Sekiguchi Y."/>
            <person name="Ohashi A."/>
            <person name="Parks D.H."/>
            <person name="Yamauchi T."/>
            <person name="Tyson G.W."/>
            <person name="Hugenholtz P."/>
        </authorList>
    </citation>
    <scope>NUCLEOTIDE SEQUENCE [LARGE SCALE GENOMIC DNA]</scope>
</reference>
<dbReference type="EMBL" id="DF820455">
    <property type="protein sequence ID" value="GAK48943.1"/>
    <property type="molecule type" value="Genomic_DNA"/>
</dbReference>
<dbReference type="AlphaFoldDB" id="A0A0S6VTB9"/>
<keyword evidence="1" id="KW-1133">Transmembrane helix</keyword>
<keyword evidence="3" id="KW-1185">Reference proteome</keyword>
<protein>
    <submittedName>
        <fullName evidence="2">Uncharacterized protein</fullName>
    </submittedName>
</protein>
<accession>A0A0S6VTB9</accession>